<reference evidence="2 3" key="1">
    <citation type="submission" date="2020-08" db="EMBL/GenBank/DDBJ databases">
        <title>Winogradskyella ouciana sp. nov., isolated from the hadal seawater of the Mariana Trench.</title>
        <authorList>
            <person name="He X."/>
        </authorList>
    </citation>
    <scope>NUCLEOTIDE SEQUENCE [LARGE SCALE GENOMIC DNA]</scope>
    <source>
        <strain evidence="2 3">KCTC 22026</strain>
    </source>
</reference>
<dbReference type="EMBL" id="JACOME010000001">
    <property type="protein sequence ID" value="MBC3844856.1"/>
    <property type="molecule type" value="Genomic_DNA"/>
</dbReference>
<dbReference type="Pfam" id="PF10988">
    <property type="entry name" value="DUF2807"/>
    <property type="match status" value="1"/>
</dbReference>
<evidence type="ECO:0000313" key="2">
    <source>
        <dbReference type="EMBL" id="MBC3844856.1"/>
    </source>
</evidence>
<proteinExistence type="predicted"/>
<name>A0ABR6XWJ2_9FLAO</name>
<dbReference type="Proteomes" id="UP000607435">
    <property type="component" value="Unassembled WGS sequence"/>
</dbReference>
<comment type="caution">
    <text evidence="2">The sequence shown here is derived from an EMBL/GenBank/DDBJ whole genome shotgun (WGS) entry which is preliminary data.</text>
</comment>
<gene>
    <name evidence="2" type="ORF">H6H04_00560</name>
</gene>
<dbReference type="InterPro" id="IPR021255">
    <property type="entry name" value="DUF2807"/>
</dbReference>
<feature type="domain" description="Putative auto-transporter adhesin head GIN" evidence="1">
    <location>
        <begin position="30"/>
        <end position="230"/>
    </location>
</feature>
<sequence>MKLIKNTLIIALVCISQVMLGQTKKAVASFNKVIISPHIETTFVQGEEESVTILENTLSNDIVNIEVNNGTLRVYLDDAKTTTKHKKVVKNGMKMKEPIYKGKVLTIKVVYKTIDNLSLRGEQTTVCTSLIDVDKFDLKIYGESQVTFNDVNINNFDVDVYGESQLTIANGRIDNQHITAYGEGEINLVEVDNKTSKLKAYGEAQFRIQASESIKFTAYGEAELYYKGSAKINKGLSFGDSQINHID</sequence>
<keyword evidence="3" id="KW-1185">Reference proteome</keyword>
<evidence type="ECO:0000313" key="3">
    <source>
        <dbReference type="Proteomes" id="UP000607435"/>
    </source>
</evidence>
<accession>A0ABR6XWJ2</accession>
<dbReference type="Gene3D" id="2.160.20.120">
    <property type="match status" value="1"/>
</dbReference>
<evidence type="ECO:0000259" key="1">
    <source>
        <dbReference type="Pfam" id="PF10988"/>
    </source>
</evidence>
<organism evidence="2 3">
    <name type="scientific">Winogradskyella echinorum</name>
    <dbReference type="NCBI Taxonomy" id="538189"/>
    <lineage>
        <taxon>Bacteria</taxon>
        <taxon>Pseudomonadati</taxon>
        <taxon>Bacteroidota</taxon>
        <taxon>Flavobacteriia</taxon>
        <taxon>Flavobacteriales</taxon>
        <taxon>Flavobacteriaceae</taxon>
        <taxon>Winogradskyella</taxon>
    </lineage>
</organism>
<protein>
    <submittedName>
        <fullName evidence="2">DUF2807 domain-containing protein</fullName>
    </submittedName>
</protein>
<dbReference type="RefSeq" id="WP_186843998.1">
    <property type="nucleotide sequence ID" value="NZ_JACOME010000001.1"/>
</dbReference>